<dbReference type="EMBL" id="SHKN01000001">
    <property type="protein sequence ID" value="RZT96235.1"/>
    <property type="molecule type" value="Genomic_DNA"/>
</dbReference>
<dbReference type="AlphaFoldDB" id="A0A4V2FT03"/>
<name>A0A4V2FT03_9BACT</name>
<reference evidence="1 2" key="1">
    <citation type="submission" date="2019-02" db="EMBL/GenBank/DDBJ databases">
        <title>Genomic Encyclopedia of Type Strains, Phase IV (KMG-IV): sequencing the most valuable type-strain genomes for metagenomic binning, comparative biology and taxonomic classification.</title>
        <authorList>
            <person name="Goeker M."/>
        </authorList>
    </citation>
    <scope>NUCLEOTIDE SEQUENCE [LARGE SCALE GENOMIC DNA]</scope>
    <source>
        <strain evidence="1 2">DSM 28825</strain>
    </source>
</reference>
<organism evidence="1 2">
    <name type="scientific">Ancylomarina subtilis</name>
    <dbReference type="NCBI Taxonomy" id="1639035"/>
    <lineage>
        <taxon>Bacteria</taxon>
        <taxon>Pseudomonadati</taxon>
        <taxon>Bacteroidota</taxon>
        <taxon>Bacteroidia</taxon>
        <taxon>Marinilabiliales</taxon>
        <taxon>Marinifilaceae</taxon>
        <taxon>Ancylomarina</taxon>
    </lineage>
</organism>
<protein>
    <submittedName>
        <fullName evidence="1">Uncharacterized protein</fullName>
    </submittedName>
</protein>
<evidence type="ECO:0000313" key="1">
    <source>
        <dbReference type="EMBL" id="RZT96235.1"/>
    </source>
</evidence>
<proteinExistence type="predicted"/>
<evidence type="ECO:0000313" key="2">
    <source>
        <dbReference type="Proteomes" id="UP000293562"/>
    </source>
</evidence>
<sequence>MILRQDQETEEETISPFVASPKSTLSPFRGLESMFNAH</sequence>
<dbReference type="Proteomes" id="UP000293562">
    <property type="component" value="Unassembled WGS sequence"/>
</dbReference>
<gene>
    <name evidence="1" type="ORF">EV201_0871</name>
</gene>
<comment type="caution">
    <text evidence="1">The sequence shown here is derived from an EMBL/GenBank/DDBJ whole genome shotgun (WGS) entry which is preliminary data.</text>
</comment>
<accession>A0A4V2FT03</accession>
<keyword evidence="2" id="KW-1185">Reference proteome</keyword>